<dbReference type="EMBL" id="BKCJ010000593">
    <property type="protein sequence ID" value="GEU34589.1"/>
    <property type="molecule type" value="Genomic_DNA"/>
</dbReference>
<evidence type="ECO:0000256" key="1">
    <source>
        <dbReference type="SAM" id="MobiDB-lite"/>
    </source>
</evidence>
<feature type="compositionally biased region" description="Basic and acidic residues" evidence="1">
    <location>
        <begin position="143"/>
        <end position="171"/>
    </location>
</feature>
<organism evidence="3">
    <name type="scientific">Tanacetum cinerariifolium</name>
    <name type="common">Dalmatian daisy</name>
    <name type="synonym">Chrysanthemum cinerariifolium</name>
    <dbReference type="NCBI Taxonomy" id="118510"/>
    <lineage>
        <taxon>Eukaryota</taxon>
        <taxon>Viridiplantae</taxon>
        <taxon>Streptophyta</taxon>
        <taxon>Embryophyta</taxon>
        <taxon>Tracheophyta</taxon>
        <taxon>Spermatophyta</taxon>
        <taxon>Magnoliopsida</taxon>
        <taxon>eudicotyledons</taxon>
        <taxon>Gunneridae</taxon>
        <taxon>Pentapetalae</taxon>
        <taxon>asterids</taxon>
        <taxon>campanulids</taxon>
        <taxon>Asterales</taxon>
        <taxon>Asteraceae</taxon>
        <taxon>Asteroideae</taxon>
        <taxon>Anthemideae</taxon>
        <taxon>Anthemidinae</taxon>
        <taxon>Tanacetum</taxon>
    </lineage>
</organism>
<dbReference type="InterPro" id="IPR036397">
    <property type="entry name" value="RNaseH_sf"/>
</dbReference>
<dbReference type="InterPro" id="IPR002156">
    <property type="entry name" value="RNaseH_domain"/>
</dbReference>
<dbReference type="AlphaFoldDB" id="A0A6L2JCK8"/>
<dbReference type="Gene3D" id="3.10.10.10">
    <property type="entry name" value="HIV Type 1 Reverse Transcriptase, subunit A, domain 1"/>
    <property type="match status" value="1"/>
</dbReference>
<dbReference type="InterPro" id="IPR012337">
    <property type="entry name" value="RNaseH-like_sf"/>
</dbReference>
<dbReference type="SUPFAM" id="SSF56672">
    <property type="entry name" value="DNA/RNA polymerases"/>
    <property type="match status" value="1"/>
</dbReference>
<evidence type="ECO:0000259" key="2">
    <source>
        <dbReference type="Pfam" id="PF13456"/>
    </source>
</evidence>
<dbReference type="PANTHER" id="PTHR48475:SF2">
    <property type="entry name" value="RIBONUCLEASE H"/>
    <property type="match status" value="1"/>
</dbReference>
<dbReference type="SUPFAM" id="SSF53098">
    <property type="entry name" value="Ribonuclease H-like"/>
    <property type="match status" value="1"/>
</dbReference>
<name>A0A6L2JCK8_TANCI</name>
<accession>A0A6L2JCK8</accession>
<evidence type="ECO:0000313" key="3">
    <source>
        <dbReference type="EMBL" id="GEU34589.1"/>
    </source>
</evidence>
<proteinExistence type="predicted"/>
<reference evidence="3" key="1">
    <citation type="journal article" date="2019" name="Sci. Rep.">
        <title>Draft genome of Tanacetum cinerariifolium, the natural source of mosquito coil.</title>
        <authorList>
            <person name="Yamashiro T."/>
            <person name="Shiraishi A."/>
            <person name="Satake H."/>
            <person name="Nakayama K."/>
        </authorList>
    </citation>
    <scope>NUCLEOTIDE SEQUENCE</scope>
</reference>
<dbReference type="GO" id="GO:0003676">
    <property type="term" value="F:nucleic acid binding"/>
    <property type="evidence" value="ECO:0007669"/>
    <property type="project" value="InterPro"/>
</dbReference>
<sequence length="792" mass="90482">MAVRRNRPMPVNVKTYDGTGDPNDHLKIFQATAKIERVPRELLATKEIHKGPRRNHPIKQRERESTEAFMERFKAESMHVSGAPECMRISGFMYGITNLDLIKKLNDNIPKSIDEMMSVTTTFLRGEVAAANQSKKKASPTWKHYETGHKPNFDKRLDFKSQHKSSKRQDRFTPLTKTPKEILAMNIVKFKAPPPMIGPAENQNKNKFYEFYRDQGGKRGEQAKATKKEEAPNKEKDMAIFMVQPWQRITRQKTTQSFSAYQEISLSTLGNNNGHETPIVIEAKVECHLIHRMYVDGGSASEVLYEHFFNRLHPNIKQPNDSGNNPLLGFSSEISWPLGKISLMVTLGDEEHLTSILMNFMVVRSPSSYNGIIGRLGLRKIKAYRNASGVHDDNRSTGYLAAQRTNGRERNQSSNPPVVSGTIYMTGVPRFIVEHRLNVREGCQPIRRKRRGHAPDRNKAIQKEVAKLVEAKIMRKVHYHDWLSNPVMLNGKTGFSVRACHEEAEEILPSTPGRGVGLIFTSLEGEEFTYALRFKFDVSNNEAEHKALVAGLRVAEQMGVKNLIAKVDFCLVANQINGSYEAKEQSMTQRIEQYCVHKLRLPHQKSFSGNTRKILNRRDRILSNSVRRRVLLDDTAGRIPYGRGSHIRKRKAIQRQPIKGLVQKLNIKQRFAFVKHPQTNGQVERANRSLGEEIKARLGEDNRNWVEEVPHVLWVHRTMIKISNGDTPFSLTYGTESVIPVEIGMPSIRCAKVNQAENDEELLLNLDILKERREKQRSVKPETKPKWKSTPM</sequence>
<feature type="region of interest" description="Disordered" evidence="1">
    <location>
        <begin position="131"/>
        <end position="173"/>
    </location>
</feature>
<dbReference type="PANTHER" id="PTHR48475">
    <property type="entry name" value="RIBONUCLEASE H"/>
    <property type="match status" value="1"/>
</dbReference>
<dbReference type="GO" id="GO:0004523">
    <property type="term" value="F:RNA-DNA hybrid ribonuclease activity"/>
    <property type="evidence" value="ECO:0007669"/>
    <property type="project" value="InterPro"/>
</dbReference>
<dbReference type="Pfam" id="PF13456">
    <property type="entry name" value="RVT_3"/>
    <property type="match status" value="1"/>
</dbReference>
<comment type="caution">
    <text evidence="3">The sequence shown here is derived from an EMBL/GenBank/DDBJ whole genome shotgun (WGS) entry which is preliminary data.</text>
</comment>
<dbReference type="InterPro" id="IPR043502">
    <property type="entry name" value="DNA/RNA_pol_sf"/>
</dbReference>
<dbReference type="Gene3D" id="3.30.420.10">
    <property type="entry name" value="Ribonuclease H-like superfamily/Ribonuclease H"/>
    <property type="match status" value="2"/>
</dbReference>
<gene>
    <name evidence="3" type="ORF">Tci_006567</name>
</gene>
<protein>
    <recommendedName>
        <fullName evidence="2">RNase H type-1 domain-containing protein</fullName>
    </recommendedName>
</protein>
<feature type="domain" description="RNase H type-1" evidence="2">
    <location>
        <begin position="537"/>
        <end position="590"/>
    </location>
</feature>